<feature type="transmembrane region" description="Helical" evidence="7">
    <location>
        <begin position="234"/>
        <end position="255"/>
    </location>
</feature>
<sequence>KMKKPSLSGNESPRGNEDVEEVVGGDQHVDAVFGQITEGGPNYRDVGWLGTSVLMMKTQIGLGVLSFPVVFDTLGMIPGVILMLAISGMTLWSNYMVGVFKLNHRDVYGLDDVGELIFGRIGREIFGIIFVLFQIFTAGSAVISVSIALNALSMHATCTAVFVAVAAIASFCLSSIRTLGRISWLAWIGVSCIIVAVLTVTVAVGLQDRPSDAPKEGVWKSDYVLFAHPSFTDAISAISTIIFSYAGTGAFFPIVSEMRDPAQYNKALFLCHSIVTIIYVTVGVVVYYYCGSYVASPALGSAGPLIKKVAYGIALPGLMMSAILLSHLASKYMFVRILRGTHHITSNTLVHWSTWLGATFSTALVAYLLASGIPIFGGLVSLAGALLGTFMSFQPMGCMWLYDNWSKGKENPSLKWRLMVCWSVFMVVIGSFLMIAGTYGSIVGIIDSFKASGGSKAWSCADNSNSV</sequence>
<feature type="transmembrane region" description="Helical" evidence="7">
    <location>
        <begin position="154"/>
        <end position="173"/>
    </location>
</feature>
<feature type="region of interest" description="Disordered" evidence="6">
    <location>
        <begin position="1"/>
        <end position="21"/>
    </location>
</feature>
<dbReference type="Pfam" id="PF01490">
    <property type="entry name" value="Aa_trans"/>
    <property type="match status" value="1"/>
</dbReference>
<evidence type="ECO:0000259" key="8">
    <source>
        <dbReference type="Pfam" id="PF01490"/>
    </source>
</evidence>
<name>A0ABY6TYP2_BIOOC</name>
<feature type="transmembrane region" description="Helical" evidence="7">
    <location>
        <begin position="185"/>
        <end position="206"/>
    </location>
</feature>
<evidence type="ECO:0000313" key="10">
    <source>
        <dbReference type="Proteomes" id="UP000766486"/>
    </source>
</evidence>
<feature type="transmembrane region" description="Helical" evidence="7">
    <location>
        <begin position="125"/>
        <end position="148"/>
    </location>
</feature>
<gene>
    <name evidence="9" type="ORF">CLO192961_LOCUS93157</name>
</gene>
<comment type="subcellular location">
    <subcellularLocation>
        <location evidence="1">Membrane</location>
        <topology evidence="1">Multi-pass membrane protein</topology>
    </subcellularLocation>
</comment>
<evidence type="ECO:0000256" key="1">
    <source>
        <dbReference type="ARBA" id="ARBA00004141"/>
    </source>
</evidence>
<reference evidence="9 10" key="1">
    <citation type="submission" date="2019-06" db="EMBL/GenBank/DDBJ databases">
        <authorList>
            <person name="Broberg M."/>
        </authorList>
    </citation>
    <scope>NUCLEOTIDE SEQUENCE [LARGE SCALE GENOMIC DNA]</scope>
</reference>
<dbReference type="PANTHER" id="PTHR22950">
    <property type="entry name" value="AMINO ACID TRANSPORTER"/>
    <property type="match status" value="1"/>
</dbReference>
<dbReference type="Proteomes" id="UP000766486">
    <property type="component" value="Unassembled WGS sequence"/>
</dbReference>
<evidence type="ECO:0000256" key="3">
    <source>
        <dbReference type="ARBA" id="ARBA00022692"/>
    </source>
</evidence>
<feature type="transmembrane region" description="Helical" evidence="7">
    <location>
        <begin position="267"/>
        <end position="289"/>
    </location>
</feature>
<evidence type="ECO:0000256" key="6">
    <source>
        <dbReference type="SAM" id="MobiDB-lite"/>
    </source>
</evidence>
<feature type="domain" description="Amino acid transporter transmembrane" evidence="8">
    <location>
        <begin position="47"/>
        <end position="442"/>
    </location>
</feature>
<feature type="non-terminal residue" evidence="9">
    <location>
        <position position="1"/>
    </location>
</feature>
<comment type="caution">
    <text evidence="9">The sequence shown here is derived from an EMBL/GenBank/DDBJ whole genome shotgun (WGS) entry which is preliminary data.</text>
</comment>
<protein>
    <recommendedName>
        <fullName evidence="8">Amino acid transporter transmembrane domain-containing protein</fullName>
    </recommendedName>
</protein>
<keyword evidence="3 7" id="KW-0812">Transmembrane</keyword>
<dbReference type="Gene3D" id="1.20.1740.10">
    <property type="entry name" value="Amino acid/polyamine transporter I"/>
    <property type="match status" value="1"/>
</dbReference>
<evidence type="ECO:0000313" key="9">
    <source>
        <dbReference type="EMBL" id="VUC22747.1"/>
    </source>
</evidence>
<feature type="transmembrane region" description="Helical" evidence="7">
    <location>
        <begin position="76"/>
        <end position="95"/>
    </location>
</feature>
<evidence type="ECO:0000256" key="7">
    <source>
        <dbReference type="SAM" id="Phobius"/>
    </source>
</evidence>
<dbReference type="EMBL" id="CABFNS010000679">
    <property type="protein sequence ID" value="VUC22747.1"/>
    <property type="molecule type" value="Genomic_DNA"/>
</dbReference>
<feature type="transmembrane region" description="Helical" evidence="7">
    <location>
        <begin position="375"/>
        <end position="402"/>
    </location>
</feature>
<accession>A0ABY6TYP2</accession>
<dbReference type="PANTHER" id="PTHR22950:SF683">
    <property type="entry name" value="AMINO ACID TRANSPORTER (EUROFUNG)"/>
    <property type="match status" value="1"/>
</dbReference>
<feature type="transmembrane region" description="Helical" evidence="7">
    <location>
        <begin position="309"/>
        <end position="328"/>
    </location>
</feature>
<dbReference type="InterPro" id="IPR013057">
    <property type="entry name" value="AA_transpt_TM"/>
</dbReference>
<evidence type="ECO:0000256" key="2">
    <source>
        <dbReference type="ARBA" id="ARBA00008066"/>
    </source>
</evidence>
<keyword evidence="10" id="KW-1185">Reference proteome</keyword>
<feature type="transmembrane region" description="Helical" evidence="7">
    <location>
        <begin position="422"/>
        <end position="446"/>
    </location>
</feature>
<keyword evidence="4 7" id="KW-1133">Transmembrane helix</keyword>
<evidence type="ECO:0000256" key="5">
    <source>
        <dbReference type="ARBA" id="ARBA00023136"/>
    </source>
</evidence>
<comment type="similarity">
    <text evidence="2">Belongs to the amino acid/polyamine transporter 2 family.</text>
</comment>
<organism evidence="9 10">
    <name type="scientific">Bionectria ochroleuca</name>
    <name type="common">Gliocladium roseum</name>
    <dbReference type="NCBI Taxonomy" id="29856"/>
    <lineage>
        <taxon>Eukaryota</taxon>
        <taxon>Fungi</taxon>
        <taxon>Dikarya</taxon>
        <taxon>Ascomycota</taxon>
        <taxon>Pezizomycotina</taxon>
        <taxon>Sordariomycetes</taxon>
        <taxon>Hypocreomycetidae</taxon>
        <taxon>Hypocreales</taxon>
        <taxon>Bionectriaceae</taxon>
        <taxon>Clonostachys</taxon>
    </lineage>
</organism>
<keyword evidence="5 7" id="KW-0472">Membrane</keyword>
<feature type="transmembrane region" description="Helical" evidence="7">
    <location>
        <begin position="349"/>
        <end position="369"/>
    </location>
</feature>
<proteinExistence type="inferred from homology"/>
<evidence type="ECO:0000256" key="4">
    <source>
        <dbReference type="ARBA" id="ARBA00022989"/>
    </source>
</evidence>